<dbReference type="Pfam" id="PF02163">
    <property type="entry name" value="Peptidase_M50"/>
    <property type="match status" value="1"/>
</dbReference>
<gene>
    <name evidence="15" type="ORF">A9A59_1655</name>
</gene>
<evidence type="ECO:0000256" key="7">
    <source>
        <dbReference type="ARBA" id="ARBA00022723"/>
    </source>
</evidence>
<dbReference type="InterPro" id="IPR008915">
    <property type="entry name" value="Peptidase_M50"/>
</dbReference>
<keyword evidence="10 13" id="KW-1133">Transmembrane helix</keyword>
<dbReference type="PANTHER" id="PTHR35864:SF1">
    <property type="entry name" value="ZINC METALLOPROTEASE YWHC-RELATED"/>
    <property type="match status" value="1"/>
</dbReference>
<feature type="transmembrane region" description="Helical" evidence="13">
    <location>
        <begin position="35"/>
        <end position="55"/>
    </location>
</feature>
<evidence type="ECO:0000259" key="14">
    <source>
        <dbReference type="Pfam" id="PF02163"/>
    </source>
</evidence>
<feature type="transmembrane region" description="Helical" evidence="13">
    <location>
        <begin position="122"/>
        <end position="146"/>
    </location>
</feature>
<keyword evidence="7" id="KW-0479">Metal-binding</keyword>
<evidence type="ECO:0000256" key="2">
    <source>
        <dbReference type="ARBA" id="ARBA00004651"/>
    </source>
</evidence>
<keyword evidence="6 13" id="KW-0812">Transmembrane</keyword>
<sequence length="254" mass="27738">MRISHNVFLTAASVALPYASVRLMIWYLNALQDNPAVFFVYVAAWLVAILTGLAFHEFCHAWTAYQLGDDTAQRNGRLTLNPLAHLDPVGSTLLLLFGFGWAKPTPVNPWRLRTGPRQGFALVALAGPASNFFFAALAAIPIRFGLVETAFPSIEAVIRRGSGEDYLWLFLSFIITLNVLLGIFNLIPIPPLDGFKVVTGIAPREVAQALEQLAPWGPGILMTLIAFGFLTGFSPLGWLIGLVYDDVLRVIVGS</sequence>
<dbReference type="GO" id="GO:0005886">
    <property type="term" value="C:plasma membrane"/>
    <property type="evidence" value="ECO:0007669"/>
    <property type="project" value="UniProtKB-SubCell"/>
</dbReference>
<comment type="similarity">
    <text evidence="3">Belongs to the peptidase M50B family.</text>
</comment>
<feature type="transmembrane region" description="Helical" evidence="13">
    <location>
        <begin position="7"/>
        <end position="29"/>
    </location>
</feature>
<evidence type="ECO:0000256" key="5">
    <source>
        <dbReference type="ARBA" id="ARBA00022670"/>
    </source>
</evidence>
<proteinExistence type="inferred from homology"/>
<comment type="cofactor">
    <cofactor evidence="1">
        <name>Zn(2+)</name>
        <dbReference type="ChEBI" id="CHEBI:29105"/>
    </cofactor>
</comment>
<dbReference type="Proteomes" id="UP000223071">
    <property type="component" value="Unassembled WGS sequence"/>
</dbReference>
<evidence type="ECO:0000313" key="15">
    <source>
        <dbReference type="EMBL" id="PFG74428.1"/>
    </source>
</evidence>
<keyword evidence="11" id="KW-0482">Metalloprotease</keyword>
<dbReference type="InterPro" id="IPR052348">
    <property type="entry name" value="Metallopeptidase_M50B"/>
</dbReference>
<evidence type="ECO:0000256" key="6">
    <source>
        <dbReference type="ARBA" id="ARBA00022692"/>
    </source>
</evidence>
<keyword evidence="8" id="KW-0378">Hydrolase</keyword>
<organism evidence="15 16">
    <name type="scientific">Tepidiforma thermophila (strain KCTC 52669 / CGMCC 1.13589 / G233)</name>
    <dbReference type="NCBI Taxonomy" id="2761530"/>
    <lineage>
        <taxon>Bacteria</taxon>
        <taxon>Bacillati</taxon>
        <taxon>Chloroflexota</taxon>
        <taxon>Tepidiformia</taxon>
        <taxon>Tepidiformales</taxon>
        <taxon>Tepidiformaceae</taxon>
        <taxon>Tepidiforma</taxon>
    </lineage>
</organism>
<comment type="caution">
    <text evidence="15">The sequence shown here is derived from an EMBL/GenBank/DDBJ whole genome shotgun (WGS) entry which is preliminary data.</text>
</comment>
<feature type="transmembrane region" description="Helical" evidence="13">
    <location>
        <begin position="166"/>
        <end position="187"/>
    </location>
</feature>
<dbReference type="InterPro" id="IPR044537">
    <property type="entry name" value="Rip2-like"/>
</dbReference>
<dbReference type="GO" id="GO:0046872">
    <property type="term" value="F:metal ion binding"/>
    <property type="evidence" value="ECO:0007669"/>
    <property type="project" value="UniProtKB-KW"/>
</dbReference>
<dbReference type="GO" id="GO:0008237">
    <property type="term" value="F:metallopeptidase activity"/>
    <property type="evidence" value="ECO:0007669"/>
    <property type="project" value="UniProtKB-KW"/>
</dbReference>
<evidence type="ECO:0000313" key="16">
    <source>
        <dbReference type="Proteomes" id="UP000223071"/>
    </source>
</evidence>
<dbReference type="EMBL" id="PDJQ01000001">
    <property type="protein sequence ID" value="PFG74428.1"/>
    <property type="molecule type" value="Genomic_DNA"/>
</dbReference>
<keyword evidence="12 13" id="KW-0472">Membrane</keyword>
<feature type="domain" description="Peptidase M50" evidence="14">
    <location>
        <begin position="46"/>
        <end position="203"/>
    </location>
</feature>
<evidence type="ECO:0000256" key="1">
    <source>
        <dbReference type="ARBA" id="ARBA00001947"/>
    </source>
</evidence>
<evidence type="ECO:0000256" key="8">
    <source>
        <dbReference type="ARBA" id="ARBA00022801"/>
    </source>
</evidence>
<feature type="transmembrane region" description="Helical" evidence="13">
    <location>
        <begin position="83"/>
        <end position="102"/>
    </location>
</feature>
<protein>
    <submittedName>
        <fullName evidence="15">Zn-dependent protease</fullName>
    </submittedName>
</protein>
<evidence type="ECO:0000256" key="9">
    <source>
        <dbReference type="ARBA" id="ARBA00022833"/>
    </source>
</evidence>
<dbReference type="CDD" id="cd06158">
    <property type="entry name" value="S2P-M50_like_1"/>
    <property type="match status" value="1"/>
</dbReference>
<keyword evidence="4" id="KW-1003">Cell membrane</keyword>
<evidence type="ECO:0000256" key="10">
    <source>
        <dbReference type="ARBA" id="ARBA00022989"/>
    </source>
</evidence>
<dbReference type="AlphaFoldDB" id="A0A2A9HF69"/>
<keyword evidence="5 15" id="KW-0645">Protease</keyword>
<comment type="subcellular location">
    <subcellularLocation>
        <location evidence="2">Cell membrane</location>
        <topology evidence="2">Multi-pass membrane protein</topology>
    </subcellularLocation>
</comment>
<feature type="transmembrane region" description="Helical" evidence="13">
    <location>
        <begin position="220"/>
        <end position="244"/>
    </location>
</feature>
<accession>A0A2A9HF69</accession>
<keyword evidence="9" id="KW-0862">Zinc</keyword>
<keyword evidence="16" id="KW-1185">Reference proteome</keyword>
<evidence type="ECO:0000256" key="4">
    <source>
        <dbReference type="ARBA" id="ARBA00022475"/>
    </source>
</evidence>
<evidence type="ECO:0000256" key="3">
    <source>
        <dbReference type="ARBA" id="ARBA00007931"/>
    </source>
</evidence>
<evidence type="ECO:0000256" key="13">
    <source>
        <dbReference type="SAM" id="Phobius"/>
    </source>
</evidence>
<dbReference type="GO" id="GO:0006508">
    <property type="term" value="P:proteolysis"/>
    <property type="evidence" value="ECO:0007669"/>
    <property type="project" value="UniProtKB-KW"/>
</dbReference>
<evidence type="ECO:0000256" key="12">
    <source>
        <dbReference type="ARBA" id="ARBA00023136"/>
    </source>
</evidence>
<name>A0A2A9HF69_TEPT2</name>
<dbReference type="PANTHER" id="PTHR35864">
    <property type="entry name" value="ZINC METALLOPROTEASE MJ0611-RELATED"/>
    <property type="match status" value="1"/>
</dbReference>
<reference evidence="15 16" key="1">
    <citation type="submission" date="2017-09" db="EMBL/GenBank/DDBJ databases">
        <title>Sequencing the genomes of two abundant thermophiles in Great Basin hot springs: Thermocrinis jamiesonii and novel Chloroflexi Thermoflexus hugenholtzii.</title>
        <authorList>
            <person name="Hedlund B."/>
        </authorList>
    </citation>
    <scope>NUCLEOTIDE SEQUENCE [LARGE SCALE GENOMIC DNA]</scope>
    <source>
        <strain evidence="15 16">G233</strain>
    </source>
</reference>
<evidence type="ECO:0000256" key="11">
    <source>
        <dbReference type="ARBA" id="ARBA00023049"/>
    </source>
</evidence>